<protein>
    <submittedName>
        <fullName evidence="1">Uncharacterized protein</fullName>
    </submittedName>
</protein>
<dbReference type="InterPro" id="IPR016024">
    <property type="entry name" value="ARM-type_fold"/>
</dbReference>
<organism evidence="1 2">
    <name type="scientific">Blattamonas nauphoetae</name>
    <dbReference type="NCBI Taxonomy" id="2049346"/>
    <lineage>
        <taxon>Eukaryota</taxon>
        <taxon>Metamonada</taxon>
        <taxon>Preaxostyla</taxon>
        <taxon>Oxymonadida</taxon>
        <taxon>Blattamonas</taxon>
    </lineage>
</organism>
<keyword evidence="2" id="KW-1185">Reference proteome</keyword>
<dbReference type="SUPFAM" id="SSF48371">
    <property type="entry name" value="ARM repeat"/>
    <property type="match status" value="1"/>
</dbReference>
<dbReference type="EMBL" id="JARBJD010000208">
    <property type="protein sequence ID" value="KAK2947196.1"/>
    <property type="molecule type" value="Genomic_DNA"/>
</dbReference>
<gene>
    <name evidence="1" type="ORF">BLNAU_17901</name>
</gene>
<dbReference type="Proteomes" id="UP001281761">
    <property type="component" value="Unassembled WGS sequence"/>
</dbReference>
<evidence type="ECO:0000313" key="2">
    <source>
        <dbReference type="Proteomes" id="UP001281761"/>
    </source>
</evidence>
<proteinExistence type="predicted"/>
<sequence length="354" mass="40181">MALADSPTFLQELSELIERFTSSNLELPAIREQILGDIIRLSERYPQIENEDQLTIFNTNLVSLLTDELLRIQPSKIQKMSFQILVWILQTTQPLPEDLDESNIVTLFTSLLETNHLECIFQAFRGLCLLISPGATQYSFRTCKDLLLDLNFLRCASRARDKVPTDIIDKICINFLWLLFQGILESDDILLFPFLKQHAGEDEDPAIRRKVHSLLALPLTTIDNIEPVHSSGLNSIEFTESELNSDIMPTLSSEERALIEAMSSEDFLTFGTSDQTRSLIEDNKHALDEYKAARTALLLELNKTEKLISDIVLSGSTQPTQLKDPSPSLEEIRQSFLLDEAELLDNVGKRRENT</sequence>
<reference evidence="1 2" key="1">
    <citation type="journal article" date="2022" name="bioRxiv">
        <title>Genomics of Preaxostyla Flagellates Illuminates Evolutionary Transitions and the Path Towards Mitochondrial Loss.</title>
        <authorList>
            <person name="Novak L.V.F."/>
            <person name="Treitli S.C."/>
            <person name="Pyrih J."/>
            <person name="Halakuc P."/>
            <person name="Pipaliya S.V."/>
            <person name="Vacek V."/>
            <person name="Brzon O."/>
            <person name="Soukal P."/>
            <person name="Eme L."/>
            <person name="Dacks J.B."/>
            <person name="Karnkowska A."/>
            <person name="Elias M."/>
            <person name="Hampl V."/>
        </authorList>
    </citation>
    <scope>NUCLEOTIDE SEQUENCE [LARGE SCALE GENOMIC DNA]</scope>
    <source>
        <strain evidence="1">NAU3</strain>
        <tissue evidence="1">Gut</tissue>
    </source>
</reference>
<evidence type="ECO:0000313" key="1">
    <source>
        <dbReference type="EMBL" id="KAK2947196.1"/>
    </source>
</evidence>
<name>A0ABQ9X5Y8_9EUKA</name>
<comment type="caution">
    <text evidence="1">The sequence shown here is derived from an EMBL/GenBank/DDBJ whole genome shotgun (WGS) entry which is preliminary data.</text>
</comment>
<accession>A0ABQ9X5Y8</accession>